<dbReference type="InterPro" id="IPR037026">
    <property type="entry name" value="Vgr_OB-fold_dom_sf"/>
</dbReference>
<sequence>MSQSRLGFEQPGQRGGQGEIGYIVESILSRLQTVTLVKVVAVKGGGLAPVGMVDVQPLVSQIDGSGGVIPHGVIFNVPYMRLQGGSNAVIIDPQVGDIGMCGFCSRDISSVKANKADSPPQSKRRFDYSDGLYFGGFLNGTPSQYIMFSGGGIKIYSPTGIELEAPKTMIKSPTVQIIGNTTQNGSFSQTGGGAASFSGSLTTDGQITSKVDVVGGGKSLVNHTNGGSPVD</sequence>
<evidence type="ECO:0000313" key="1">
    <source>
        <dbReference type="EMBL" id="DAF55500.1"/>
    </source>
</evidence>
<dbReference type="Gene3D" id="2.40.50.230">
    <property type="entry name" value="Gp5 N-terminal domain"/>
    <property type="match status" value="1"/>
</dbReference>
<organism evidence="1">
    <name type="scientific">Myoviridae sp. ctLYp5</name>
    <dbReference type="NCBI Taxonomy" id="2827680"/>
    <lineage>
        <taxon>Viruses</taxon>
        <taxon>Duplodnaviria</taxon>
        <taxon>Heunggongvirae</taxon>
        <taxon>Uroviricota</taxon>
        <taxon>Caudoviricetes</taxon>
    </lineage>
</organism>
<proteinExistence type="predicted"/>
<protein>
    <submittedName>
        <fullName evidence="1">Baseplate protein</fullName>
    </submittedName>
</protein>
<name>A0A8S5SWN9_9CAUD</name>
<reference evidence="1" key="1">
    <citation type="journal article" date="2021" name="Proc. Natl. Acad. Sci. U.S.A.">
        <title>A Catalog of Tens of Thousands of Viruses from Human Metagenomes Reveals Hidden Associations with Chronic Diseases.</title>
        <authorList>
            <person name="Tisza M.J."/>
            <person name="Buck C.B."/>
        </authorList>
    </citation>
    <scope>NUCLEOTIDE SEQUENCE</scope>
    <source>
        <strain evidence="1">CtLYp5</strain>
    </source>
</reference>
<accession>A0A8S5SWN9</accession>
<dbReference type="EMBL" id="BK032693">
    <property type="protein sequence ID" value="DAF55500.1"/>
    <property type="molecule type" value="Genomic_DNA"/>
</dbReference>